<evidence type="ECO:0000256" key="4">
    <source>
        <dbReference type="ARBA" id="ARBA00023125"/>
    </source>
</evidence>
<feature type="compositionally biased region" description="Acidic residues" evidence="7">
    <location>
        <begin position="70"/>
        <end position="92"/>
    </location>
</feature>
<dbReference type="Pfam" id="PF09415">
    <property type="entry name" value="CENP-X"/>
    <property type="match status" value="1"/>
</dbReference>
<reference evidence="8 9" key="1">
    <citation type="submission" date="2022-12" db="EMBL/GenBank/DDBJ databases">
        <title>Genomic features and morphological characterization of a novel Knufia sp. strain isolated from spacecraft assembly facility.</title>
        <authorList>
            <person name="Teixeira M."/>
            <person name="Chander A.M."/>
            <person name="Stajich J.E."/>
            <person name="Venkateswaran K."/>
        </authorList>
    </citation>
    <scope>NUCLEOTIDE SEQUENCE [LARGE SCALE GENOMIC DNA]</scope>
    <source>
        <strain evidence="8 9">FJI-L2-BK-P2</strain>
    </source>
</reference>
<protein>
    <recommendedName>
        <fullName evidence="10">Centromere protein X</fullName>
    </recommendedName>
</protein>
<dbReference type="GO" id="GO:0046982">
    <property type="term" value="F:protein heterodimerization activity"/>
    <property type="evidence" value="ECO:0007669"/>
    <property type="project" value="InterPro"/>
</dbReference>
<comment type="subcellular location">
    <subcellularLocation>
        <location evidence="1">Nucleus</location>
    </subcellularLocation>
</comment>
<evidence type="ECO:0000256" key="6">
    <source>
        <dbReference type="ARBA" id="ARBA00023242"/>
    </source>
</evidence>
<comment type="caution">
    <text evidence="8">The sequence shown here is derived from an EMBL/GenBank/DDBJ whole genome shotgun (WGS) entry which is preliminary data.</text>
</comment>
<evidence type="ECO:0000256" key="3">
    <source>
        <dbReference type="ARBA" id="ARBA00022763"/>
    </source>
</evidence>
<evidence type="ECO:0000313" key="8">
    <source>
        <dbReference type="EMBL" id="KAK5952400.1"/>
    </source>
</evidence>
<proteinExistence type="inferred from homology"/>
<dbReference type="GO" id="GO:0000712">
    <property type="term" value="P:resolution of meiotic recombination intermediates"/>
    <property type="evidence" value="ECO:0007669"/>
    <property type="project" value="TreeGrafter"/>
</dbReference>
<evidence type="ECO:0000256" key="5">
    <source>
        <dbReference type="ARBA" id="ARBA00023204"/>
    </source>
</evidence>
<keyword evidence="9" id="KW-1185">Reference proteome</keyword>
<evidence type="ECO:0008006" key="10">
    <source>
        <dbReference type="Google" id="ProtNLM"/>
    </source>
</evidence>
<gene>
    <name evidence="8" type="ORF">OHC33_006443</name>
</gene>
<dbReference type="GO" id="GO:0003677">
    <property type="term" value="F:DNA binding"/>
    <property type="evidence" value="ECO:0007669"/>
    <property type="project" value="UniProtKB-KW"/>
</dbReference>
<dbReference type="EMBL" id="JAKLMC020000015">
    <property type="protein sequence ID" value="KAK5952400.1"/>
    <property type="molecule type" value="Genomic_DNA"/>
</dbReference>
<feature type="compositionally biased region" description="Polar residues" evidence="7">
    <location>
        <begin position="120"/>
        <end position="144"/>
    </location>
</feature>
<dbReference type="GO" id="GO:0006281">
    <property type="term" value="P:DNA repair"/>
    <property type="evidence" value="ECO:0007669"/>
    <property type="project" value="UniProtKB-KW"/>
</dbReference>
<keyword evidence="3" id="KW-0227">DNA damage</keyword>
<feature type="compositionally biased region" description="Acidic residues" evidence="7">
    <location>
        <begin position="105"/>
        <end position="117"/>
    </location>
</feature>
<evidence type="ECO:0000256" key="2">
    <source>
        <dbReference type="ARBA" id="ARBA00009359"/>
    </source>
</evidence>
<evidence type="ECO:0000256" key="1">
    <source>
        <dbReference type="ARBA" id="ARBA00004123"/>
    </source>
</evidence>
<dbReference type="Gene3D" id="1.10.20.10">
    <property type="entry name" value="Histone, subunit A"/>
    <property type="match status" value="1"/>
</dbReference>
<feature type="region of interest" description="Disordered" evidence="7">
    <location>
        <begin position="1"/>
        <end position="145"/>
    </location>
</feature>
<dbReference type="GO" id="GO:0071821">
    <property type="term" value="C:FANCM-MHF complex"/>
    <property type="evidence" value="ECO:0007669"/>
    <property type="project" value="TreeGrafter"/>
</dbReference>
<dbReference type="CDD" id="cd22921">
    <property type="entry name" value="HFD_CENP-X"/>
    <property type="match status" value="1"/>
</dbReference>
<dbReference type="Proteomes" id="UP001316803">
    <property type="component" value="Unassembled WGS sequence"/>
</dbReference>
<dbReference type="PANTHER" id="PTHR28680:SF1">
    <property type="entry name" value="CENTROMERE PROTEIN X"/>
    <property type="match status" value="1"/>
</dbReference>
<organism evidence="8 9">
    <name type="scientific">Knufia fluminis</name>
    <dbReference type="NCBI Taxonomy" id="191047"/>
    <lineage>
        <taxon>Eukaryota</taxon>
        <taxon>Fungi</taxon>
        <taxon>Dikarya</taxon>
        <taxon>Ascomycota</taxon>
        <taxon>Pezizomycotina</taxon>
        <taxon>Eurotiomycetes</taxon>
        <taxon>Chaetothyriomycetidae</taxon>
        <taxon>Chaetothyriales</taxon>
        <taxon>Trichomeriaceae</taxon>
        <taxon>Knufia</taxon>
    </lineage>
</organism>
<evidence type="ECO:0000313" key="9">
    <source>
        <dbReference type="Proteomes" id="UP001316803"/>
    </source>
</evidence>
<dbReference type="AlphaFoldDB" id="A0AAN8I7M7"/>
<keyword evidence="6" id="KW-0539">Nucleus</keyword>
<dbReference type="GO" id="GO:0051382">
    <property type="term" value="P:kinetochore assembly"/>
    <property type="evidence" value="ECO:0007669"/>
    <property type="project" value="InterPro"/>
</dbReference>
<dbReference type="InterPro" id="IPR018552">
    <property type="entry name" value="CENP-X"/>
</dbReference>
<dbReference type="PANTHER" id="PTHR28680">
    <property type="entry name" value="CENTROMERE PROTEIN X"/>
    <property type="match status" value="1"/>
</dbReference>
<dbReference type="GO" id="GO:0031297">
    <property type="term" value="P:replication fork processing"/>
    <property type="evidence" value="ECO:0007669"/>
    <property type="project" value="TreeGrafter"/>
</dbReference>
<comment type="similarity">
    <text evidence="2">Belongs to the CENP-X/MHF2 family.</text>
</comment>
<keyword evidence="4" id="KW-0238">DNA-binding</keyword>
<accession>A0AAN8I7M7</accession>
<name>A0AAN8I7M7_9EURO</name>
<sequence>MAPTKRARPSFSPPRPKSKSKATNVSTAMKGRETSWKNQRNAAVAKKRANGTGTSSKYSGKKGTRRAQLDEDGDDDEEEEEAEVDDEADEEDTRERSAFALVDASAEEDDEEEEGDSDSTLCSTTNTNTIHNRSRPNPNITSSPEPDMILAEITTTPSTSDSPIPEQLVHKILNSRFETPGKTKISADARDLVGRYLEVFVREAVMRSAFEREGREGGEVGDGAGRGGGFLEVEDLERVGVQLCLDF</sequence>
<dbReference type="InterPro" id="IPR009072">
    <property type="entry name" value="Histone-fold"/>
</dbReference>
<evidence type="ECO:0000256" key="7">
    <source>
        <dbReference type="SAM" id="MobiDB-lite"/>
    </source>
</evidence>
<keyword evidence="5" id="KW-0234">DNA repair</keyword>